<comment type="similarity">
    <text evidence="8">Belongs to the RING-type zinc finger family. ATL subfamily.</text>
</comment>
<evidence type="ECO:0000313" key="12">
    <source>
        <dbReference type="Proteomes" id="UP001443914"/>
    </source>
</evidence>
<evidence type="ECO:0000256" key="8">
    <source>
        <dbReference type="ARBA" id="ARBA00024209"/>
    </source>
</evidence>
<dbReference type="SUPFAM" id="SSF57850">
    <property type="entry name" value="RING/U-box"/>
    <property type="match status" value="1"/>
</dbReference>
<evidence type="ECO:0000256" key="7">
    <source>
        <dbReference type="ARBA" id="ARBA00023136"/>
    </source>
</evidence>
<dbReference type="GO" id="GO:0008270">
    <property type="term" value="F:zinc ion binding"/>
    <property type="evidence" value="ECO:0007669"/>
    <property type="project" value="UniProtKB-KW"/>
</dbReference>
<keyword evidence="5" id="KW-0862">Zinc</keyword>
<keyword evidence="2" id="KW-0812">Transmembrane</keyword>
<dbReference type="SMART" id="SM00184">
    <property type="entry name" value="RING"/>
    <property type="match status" value="1"/>
</dbReference>
<gene>
    <name evidence="11" type="ORF">RND81_05G051500</name>
</gene>
<dbReference type="InterPro" id="IPR001841">
    <property type="entry name" value="Znf_RING"/>
</dbReference>
<keyword evidence="6" id="KW-1133">Transmembrane helix</keyword>
<dbReference type="Pfam" id="PF13639">
    <property type="entry name" value="zf-RING_2"/>
    <property type="match status" value="1"/>
</dbReference>
<comment type="subcellular location">
    <subcellularLocation>
        <location evidence="1">Membrane</location>
    </subcellularLocation>
</comment>
<dbReference type="PANTHER" id="PTHR46539:SF1">
    <property type="entry name" value="E3 UBIQUITIN-PROTEIN LIGASE ATL42"/>
    <property type="match status" value="1"/>
</dbReference>
<evidence type="ECO:0000256" key="4">
    <source>
        <dbReference type="ARBA" id="ARBA00022771"/>
    </source>
</evidence>
<keyword evidence="4 9" id="KW-0863">Zinc-finger</keyword>
<feature type="domain" description="RING-type" evidence="10">
    <location>
        <begin position="32"/>
        <end position="73"/>
    </location>
</feature>
<protein>
    <recommendedName>
        <fullName evidence="10">RING-type domain-containing protein</fullName>
    </recommendedName>
</protein>
<evidence type="ECO:0000256" key="6">
    <source>
        <dbReference type="ARBA" id="ARBA00022989"/>
    </source>
</evidence>
<evidence type="ECO:0000256" key="2">
    <source>
        <dbReference type="ARBA" id="ARBA00022692"/>
    </source>
</evidence>
<dbReference type="InterPro" id="IPR013083">
    <property type="entry name" value="Znf_RING/FYVE/PHD"/>
</dbReference>
<evidence type="ECO:0000259" key="10">
    <source>
        <dbReference type="PROSITE" id="PS50089"/>
    </source>
</evidence>
<evidence type="ECO:0000256" key="9">
    <source>
        <dbReference type="PROSITE-ProRule" id="PRU00175"/>
    </source>
</evidence>
<dbReference type="Gene3D" id="3.30.40.10">
    <property type="entry name" value="Zinc/RING finger domain, C3HC4 (zinc finger)"/>
    <property type="match status" value="1"/>
</dbReference>
<keyword evidence="3" id="KW-0479">Metal-binding</keyword>
<dbReference type="PROSITE" id="PS50089">
    <property type="entry name" value="ZF_RING_2"/>
    <property type="match status" value="1"/>
</dbReference>
<dbReference type="EMBL" id="JBDFQZ010000005">
    <property type="protein sequence ID" value="KAK9724145.1"/>
    <property type="molecule type" value="Genomic_DNA"/>
</dbReference>
<dbReference type="Proteomes" id="UP001443914">
    <property type="component" value="Unassembled WGS sequence"/>
</dbReference>
<accession>A0AAW1KTE2</accession>
<proteinExistence type="inferred from homology"/>
<evidence type="ECO:0000256" key="1">
    <source>
        <dbReference type="ARBA" id="ARBA00004370"/>
    </source>
</evidence>
<dbReference type="GO" id="GO:0016020">
    <property type="term" value="C:membrane"/>
    <property type="evidence" value="ECO:0007669"/>
    <property type="project" value="UniProtKB-SubCell"/>
</dbReference>
<evidence type="ECO:0000256" key="3">
    <source>
        <dbReference type="ARBA" id="ARBA00022723"/>
    </source>
</evidence>
<sequence length="84" mass="9551">MMNTGLDRTTIDSLPSGTIRNKVLEENPGPECPICLMEYSIDDVVRHLPCIHAFHVHCIDQWLDSHVECLLCKKNTNHLLLPSQ</sequence>
<name>A0AAW1KTE2_SAPOF</name>
<reference evidence="11" key="1">
    <citation type="submission" date="2024-03" db="EMBL/GenBank/DDBJ databases">
        <title>WGS assembly of Saponaria officinalis var. Norfolk2.</title>
        <authorList>
            <person name="Jenkins J."/>
            <person name="Shu S."/>
            <person name="Grimwood J."/>
            <person name="Barry K."/>
            <person name="Goodstein D."/>
            <person name="Schmutz J."/>
            <person name="Leebens-Mack J."/>
            <person name="Osbourn A."/>
        </authorList>
    </citation>
    <scope>NUCLEOTIDE SEQUENCE [LARGE SCALE GENOMIC DNA]</scope>
    <source>
        <strain evidence="11">JIC</strain>
    </source>
</reference>
<evidence type="ECO:0000313" key="11">
    <source>
        <dbReference type="EMBL" id="KAK9724145.1"/>
    </source>
</evidence>
<keyword evidence="12" id="KW-1185">Reference proteome</keyword>
<comment type="caution">
    <text evidence="11">The sequence shown here is derived from an EMBL/GenBank/DDBJ whole genome shotgun (WGS) entry which is preliminary data.</text>
</comment>
<dbReference type="PANTHER" id="PTHR46539">
    <property type="entry name" value="E3 UBIQUITIN-PROTEIN LIGASE ATL42"/>
    <property type="match status" value="1"/>
</dbReference>
<evidence type="ECO:0000256" key="5">
    <source>
        <dbReference type="ARBA" id="ARBA00022833"/>
    </source>
</evidence>
<keyword evidence="7" id="KW-0472">Membrane</keyword>
<dbReference type="AlphaFoldDB" id="A0AAW1KTE2"/>
<organism evidence="11 12">
    <name type="scientific">Saponaria officinalis</name>
    <name type="common">Common soapwort</name>
    <name type="synonym">Lychnis saponaria</name>
    <dbReference type="NCBI Taxonomy" id="3572"/>
    <lineage>
        <taxon>Eukaryota</taxon>
        <taxon>Viridiplantae</taxon>
        <taxon>Streptophyta</taxon>
        <taxon>Embryophyta</taxon>
        <taxon>Tracheophyta</taxon>
        <taxon>Spermatophyta</taxon>
        <taxon>Magnoliopsida</taxon>
        <taxon>eudicotyledons</taxon>
        <taxon>Gunneridae</taxon>
        <taxon>Pentapetalae</taxon>
        <taxon>Caryophyllales</taxon>
        <taxon>Caryophyllaceae</taxon>
        <taxon>Caryophylleae</taxon>
        <taxon>Saponaria</taxon>
    </lineage>
</organism>